<sequence length="60" mass="7092">MENMQRMGFLSGCFYHGIWHMTQAMSVHTLTHLLQFRRLSFIKPSSVLKIFLLRKPQPTV</sequence>
<evidence type="ECO:0000313" key="1">
    <source>
        <dbReference type="EMBL" id="KRZ75152.1"/>
    </source>
</evidence>
<accession>A0A0V1MUB8</accession>
<dbReference type="EMBL" id="JYDO01000041">
    <property type="protein sequence ID" value="KRZ75152.1"/>
    <property type="molecule type" value="Genomic_DNA"/>
</dbReference>
<proteinExistence type="predicted"/>
<dbReference type="AlphaFoldDB" id="A0A0V1MUB8"/>
<name>A0A0V1MUB8_9BILA</name>
<organism evidence="1 2">
    <name type="scientific">Trichinella papuae</name>
    <dbReference type="NCBI Taxonomy" id="268474"/>
    <lineage>
        <taxon>Eukaryota</taxon>
        <taxon>Metazoa</taxon>
        <taxon>Ecdysozoa</taxon>
        <taxon>Nematoda</taxon>
        <taxon>Enoplea</taxon>
        <taxon>Dorylaimia</taxon>
        <taxon>Trichinellida</taxon>
        <taxon>Trichinellidae</taxon>
        <taxon>Trichinella</taxon>
    </lineage>
</organism>
<protein>
    <submittedName>
        <fullName evidence="1">Uncharacterized protein</fullName>
    </submittedName>
</protein>
<reference evidence="1 2" key="1">
    <citation type="submission" date="2015-01" db="EMBL/GenBank/DDBJ databases">
        <title>Evolution of Trichinella species and genotypes.</title>
        <authorList>
            <person name="Korhonen P.K."/>
            <person name="Edoardo P."/>
            <person name="Giuseppe L.R."/>
            <person name="Gasser R.B."/>
        </authorList>
    </citation>
    <scope>NUCLEOTIDE SEQUENCE [LARGE SCALE GENOMIC DNA]</scope>
    <source>
        <strain evidence="1">ISS1980</strain>
    </source>
</reference>
<gene>
    <name evidence="1" type="ORF">T10_12389</name>
</gene>
<keyword evidence="2" id="KW-1185">Reference proteome</keyword>
<dbReference type="Proteomes" id="UP000054843">
    <property type="component" value="Unassembled WGS sequence"/>
</dbReference>
<evidence type="ECO:0000313" key="2">
    <source>
        <dbReference type="Proteomes" id="UP000054843"/>
    </source>
</evidence>
<comment type="caution">
    <text evidence="1">The sequence shown here is derived from an EMBL/GenBank/DDBJ whole genome shotgun (WGS) entry which is preliminary data.</text>
</comment>